<evidence type="ECO:0000313" key="2">
    <source>
        <dbReference type="EMBL" id="MFD2704231.1"/>
    </source>
</evidence>
<feature type="region of interest" description="Disordered" evidence="1">
    <location>
        <begin position="235"/>
        <end position="255"/>
    </location>
</feature>
<name>A0ABW5SX13_9BACI</name>
<organism evidence="2 3">
    <name type="scientific">Salibacterium lacus</name>
    <dbReference type="NCBI Taxonomy" id="1898109"/>
    <lineage>
        <taxon>Bacteria</taxon>
        <taxon>Bacillati</taxon>
        <taxon>Bacillota</taxon>
        <taxon>Bacilli</taxon>
        <taxon>Bacillales</taxon>
        <taxon>Bacillaceae</taxon>
    </lineage>
</organism>
<feature type="compositionally biased region" description="Polar residues" evidence="1">
    <location>
        <begin position="411"/>
        <end position="420"/>
    </location>
</feature>
<gene>
    <name evidence="2" type="ORF">ACFSUB_02025</name>
</gene>
<protein>
    <submittedName>
        <fullName evidence="2">Uncharacterized protein</fullName>
    </submittedName>
</protein>
<feature type="region of interest" description="Disordered" evidence="1">
    <location>
        <begin position="394"/>
        <end position="420"/>
    </location>
</feature>
<evidence type="ECO:0000313" key="3">
    <source>
        <dbReference type="Proteomes" id="UP001597520"/>
    </source>
</evidence>
<evidence type="ECO:0000256" key="1">
    <source>
        <dbReference type="SAM" id="MobiDB-lite"/>
    </source>
</evidence>
<proteinExistence type="predicted"/>
<reference evidence="3" key="1">
    <citation type="journal article" date="2019" name="Int. J. Syst. Evol. Microbiol.">
        <title>The Global Catalogue of Microorganisms (GCM) 10K type strain sequencing project: providing services to taxonomists for standard genome sequencing and annotation.</title>
        <authorList>
            <consortium name="The Broad Institute Genomics Platform"/>
            <consortium name="The Broad Institute Genome Sequencing Center for Infectious Disease"/>
            <person name="Wu L."/>
            <person name="Ma J."/>
        </authorList>
    </citation>
    <scope>NUCLEOTIDE SEQUENCE [LARGE SCALE GENOMIC DNA]</scope>
    <source>
        <strain evidence="3">KCTC 33792</strain>
    </source>
</reference>
<keyword evidence="3" id="KW-1185">Reference proteome</keyword>
<dbReference type="Proteomes" id="UP001597520">
    <property type="component" value="Unassembled WGS sequence"/>
</dbReference>
<dbReference type="RefSeq" id="WP_380711519.1">
    <property type="nucleotide sequence ID" value="NZ_JBHUML010000002.1"/>
</dbReference>
<accession>A0ABW5SX13</accession>
<dbReference type="EMBL" id="JBHUML010000002">
    <property type="protein sequence ID" value="MFD2704231.1"/>
    <property type="molecule type" value="Genomic_DNA"/>
</dbReference>
<sequence length="420" mass="45496">MGYNVPGVPVTIDVGSGSGGTVDWNDVQNKPSSYSSTNHNHDELYYKKQQVDDEFSALNQYQVKATSTDGTPGYLDEKLDSITVVIVNGKMVVKSLDGLNIGVADINTLLSGADGNYQNQIDNINDTITGIAGGMKWFGKFETKADLTSTTTMENGSTAVVLADESRNDGRNLYVYSSDIGSWDYVGPFEFADDFIALSDTPSSYVGHDGKVVKVDEVNGQLVFNYLDWSEIQNGPSSSPADIDEAAAQRHEHTNKPSLDQITVENGSLFINGVEFVPKKQTLYARRTGNNQSLPNGETLVFNTKVSGDIDYNESTGEFTLEAGKTYSITAQFHFYFGDDWTMINLVYADTEEEPSEGGAQATLNAVNAGNANNTGNILSALITPSSTRAFKLKKSDTQGNSDDTLKGDRNSSSLKIIEV</sequence>
<comment type="caution">
    <text evidence="2">The sequence shown here is derived from an EMBL/GenBank/DDBJ whole genome shotgun (WGS) entry which is preliminary data.</text>
</comment>